<feature type="region of interest" description="Disordered" evidence="1">
    <location>
        <begin position="515"/>
        <end position="534"/>
    </location>
</feature>
<dbReference type="PANTHER" id="PTHR23150:SF19">
    <property type="entry name" value="FORMYLGLYCINE-GENERATING ENZYME"/>
    <property type="match status" value="1"/>
</dbReference>
<evidence type="ECO:0000256" key="1">
    <source>
        <dbReference type="SAM" id="MobiDB-lite"/>
    </source>
</evidence>
<sequence>MEKTYLYSFAFLLSVSSLISCTSKKSATSEKTGLAYNRPENGGFQVNNKFKRGPGPGLVEIEGGVFVMSGSATNVPGQELKDYNHKRETTVSSFYMDETEVSNTNWLEYLNWIRKVDPTNYEYYYDELPDTLVWRRPLSYNEPYVDNYLRHPAYQDYPVVGVSWEQAQRYCVWRTNIVNESLLREQNYMTSYKDLNGTGKNGKKTNAAATAAKPTGPFNTDIYLNGQYDDKGTKAMKDFGPAATAANANGKGPKGGATRNVRLEDGIVKQPYRLPTEAEWEYAALGLIGNTSYENISNNKIYPWDGLGISSAKNKTRGLILANFKRTKGDYMGVGGMLNDKGSITVPVRSYVPNDFGLYNMAGNVNEWVADVYRSNTFADADALNPYRGNYYQDKKVADALTGRLEKDAYNRPIMTAAVSGKKQTWAEKQAAAAKADTLKNSYADQRGFRDEESKLYGEITLVNNKSRVYKGGSWNDQALWLNPATRRFMQQDESTADIGFRCAMTMLGASEIRSVGKPQFKPKQQKPFNAKKR</sequence>
<feature type="compositionally biased region" description="Low complexity" evidence="1">
    <location>
        <begin position="518"/>
        <end position="534"/>
    </location>
</feature>
<evidence type="ECO:0000313" key="4">
    <source>
        <dbReference type="Proteomes" id="UP000032049"/>
    </source>
</evidence>
<feature type="domain" description="Sulfatase-modifying factor enzyme-like" evidence="2">
    <location>
        <begin position="56"/>
        <end position="385"/>
    </location>
</feature>
<dbReference type="STRING" id="1503925.TH53_17725"/>
<dbReference type="Proteomes" id="UP000032049">
    <property type="component" value="Unassembled WGS sequence"/>
</dbReference>
<proteinExistence type="predicted"/>
<dbReference type="PROSITE" id="PS51257">
    <property type="entry name" value="PROKAR_LIPOPROTEIN"/>
    <property type="match status" value="1"/>
</dbReference>
<dbReference type="SUPFAM" id="SSF56436">
    <property type="entry name" value="C-type lectin-like"/>
    <property type="match status" value="1"/>
</dbReference>
<dbReference type="InterPro" id="IPR051043">
    <property type="entry name" value="Sulfatase_Mod_Factor_Kinase"/>
</dbReference>
<dbReference type="InterPro" id="IPR042095">
    <property type="entry name" value="SUMF_sf"/>
</dbReference>
<evidence type="ECO:0000259" key="2">
    <source>
        <dbReference type="Pfam" id="PF03781"/>
    </source>
</evidence>
<comment type="caution">
    <text evidence="3">The sequence shown here is derived from an EMBL/GenBank/DDBJ whole genome shotgun (WGS) entry which is preliminary data.</text>
</comment>
<dbReference type="AlphaFoldDB" id="A0A0D0GN99"/>
<dbReference type="Gene3D" id="3.90.1580.10">
    <property type="entry name" value="paralog of FGE (formylglycine-generating enzyme)"/>
    <property type="match status" value="1"/>
</dbReference>
<protein>
    <submittedName>
        <fullName evidence="3">Gliding motility protein</fullName>
    </submittedName>
</protein>
<keyword evidence="4" id="KW-1185">Reference proteome</keyword>
<gene>
    <name evidence="3" type="ORF">TH53_17725</name>
</gene>
<dbReference type="PANTHER" id="PTHR23150">
    <property type="entry name" value="SULFATASE MODIFYING FACTOR 1, 2"/>
    <property type="match status" value="1"/>
</dbReference>
<dbReference type="EMBL" id="JXRA01000078">
    <property type="protein sequence ID" value="KIO75906.1"/>
    <property type="molecule type" value="Genomic_DNA"/>
</dbReference>
<name>A0A0D0GN99_9SPHI</name>
<organism evidence="3 4">
    <name type="scientific">Pedobacter lusitanus</name>
    <dbReference type="NCBI Taxonomy" id="1503925"/>
    <lineage>
        <taxon>Bacteria</taxon>
        <taxon>Pseudomonadati</taxon>
        <taxon>Bacteroidota</taxon>
        <taxon>Sphingobacteriia</taxon>
        <taxon>Sphingobacteriales</taxon>
        <taxon>Sphingobacteriaceae</taxon>
        <taxon>Pedobacter</taxon>
    </lineage>
</organism>
<dbReference type="InterPro" id="IPR005532">
    <property type="entry name" value="SUMF_dom"/>
</dbReference>
<dbReference type="InterPro" id="IPR016187">
    <property type="entry name" value="CTDL_fold"/>
</dbReference>
<reference evidence="3 4" key="1">
    <citation type="submission" date="2015-01" db="EMBL/GenBank/DDBJ databases">
        <title>Draft genome sequence of Pedobacter sp. NL19 isolated from sludge of an effluent treatment pond in an abandoned uranium mine.</title>
        <authorList>
            <person name="Santos T."/>
            <person name="Caetano T."/>
            <person name="Covas C."/>
            <person name="Cruz A."/>
            <person name="Mendo S."/>
        </authorList>
    </citation>
    <scope>NUCLEOTIDE SEQUENCE [LARGE SCALE GENOMIC DNA]</scope>
    <source>
        <strain evidence="3 4">NL19</strain>
    </source>
</reference>
<dbReference type="OrthoDB" id="9773278at2"/>
<dbReference type="RefSeq" id="WP_041883868.1">
    <property type="nucleotide sequence ID" value="NZ_CP157278.1"/>
</dbReference>
<dbReference type="Pfam" id="PF03781">
    <property type="entry name" value="FGE-sulfatase"/>
    <property type="match status" value="1"/>
</dbReference>
<accession>A0A0D0GN99</accession>
<evidence type="ECO:0000313" key="3">
    <source>
        <dbReference type="EMBL" id="KIO75906.1"/>
    </source>
</evidence>